<dbReference type="EMBL" id="CWKI01000013">
    <property type="protein sequence ID" value="CTR10581.1"/>
    <property type="molecule type" value="Genomic_DNA"/>
</dbReference>
<dbReference type="InterPro" id="IPR044925">
    <property type="entry name" value="His-Me_finger_sf"/>
</dbReference>
<dbReference type="InterPro" id="IPR008704">
    <property type="entry name" value="Endonuclease_Zinc-binding_loop"/>
</dbReference>
<feature type="compositionally biased region" description="Low complexity" evidence="1">
    <location>
        <begin position="204"/>
        <end position="216"/>
    </location>
</feature>
<feature type="region of interest" description="Disordered" evidence="1">
    <location>
        <begin position="170"/>
        <end position="283"/>
    </location>
</feature>
<feature type="compositionally biased region" description="Basic and acidic residues" evidence="1">
    <location>
        <begin position="355"/>
        <end position="364"/>
    </location>
</feature>
<feature type="domain" description="Zinc-binding loop region of homing endonuclease" evidence="2">
    <location>
        <begin position="110"/>
        <end position="161"/>
    </location>
</feature>
<dbReference type="OrthoDB" id="2525476at2759"/>
<feature type="region of interest" description="Disordered" evidence="1">
    <location>
        <begin position="341"/>
        <end position="364"/>
    </location>
</feature>
<feature type="compositionally biased region" description="Low complexity" evidence="1">
    <location>
        <begin position="225"/>
        <end position="276"/>
    </location>
</feature>
<dbReference type="Pfam" id="PF05551">
    <property type="entry name" value="zf-His_Me_endon"/>
    <property type="match status" value="1"/>
</dbReference>
<dbReference type="Proteomes" id="UP000239560">
    <property type="component" value="Unassembled WGS sequence"/>
</dbReference>
<accession>A0A0K3CTN4</accession>
<keyword evidence="5" id="KW-1185">Reference proteome</keyword>
<dbReference type="AlphaFoldDB" id="A0A0K3CTN4"/>
<dbReference type="InterPro" id="IPR044930">
    <property type="entry name" value="Homing_endonuclease_His-Me"/>
</dbReference>
<evidence type="ECO:0000313" key="3">
    <source>
        <dbReference type="EMBL" id="CTR10581.1"/>
    </source>
</evidence>
<evidence type="ECO:0000313" key="5">
    <source>
        <dbReference type="Proteomes" id="UP000199069"/>
    </source>
</evidence>
<reference evidence="4 6" key="2">
    <citation type="journal article" date="2018" name="Elife">
        <title>Functional genomics of lipid metabolism in the oleaginous yeast Rhodosporidium toruloides.</title>
        <authorList>
            <person name="Coradetti S.T."/>
            <person name="Pinel D."/>
            <person name="Geiselman G."/>
            <person name="Ito M."/>
            <person name="Mondo S."/>
            <person name="Reilly M.C."/>
            <person name="Cheng Y.F."/>
            <person name="Bauer S."/>
            <person name="Grigoriev I."/>
            <person name="Gladden J.M."/>
            <person name="Simmons B.A."/>
            <person name="Brem R."/>
            <person name="Arkin A.P."/>
            <person name="Skerker J.M."/>
        </authorList>
    </citation>
    <scope>NUCLEOTIDE SEQUENCE [LARGE SCALE GENOMIC DNA]</scope>
    <source>
        <strain evidence="4 6">NBRC 0880</strain>
    </source>
</reference>
<dbReference type="Proteomes" id="UP000199069">
    <property type="component" value="Unassembled WGS sequence"/>
</dbReference>
<evidence type="ECO:0000313" key="4">
    <source>
        <dbReference type="EMBL" id="PRQ71210.1"/>
    </source>
</evidence>
<protein>
    <recommendedName>
        <fullName evidence="2">Zinc-binding loop region of homing endonuclease domain-containing protein</fullName>
    </recommendedName>
</protein>
<name>A0A0K3CTN4_RHOTO</name>
<gene>
    <name evidence="3" type="primary">FGENESH: predicted gene_13.272</name>
    <name evidence="4" type="ORF">AAT19DRAFT_10750</name>
    <name evidence="3" type="ORF">BN2166_0064420</name>
</gene>
<dbReference type="EMBL" id="LCTV02000013">
    <property type="protein sequence ID" value="PRQ71210.1"/>
    <property type="molecule type" value="Genomic_DNA"/>
</dbReference>
<proteinExistence type="predicted"/>
<evidence type="ECO:0000313" key="6">
    <source>
        <dbReference type="Proteomes" id="UP000239560"/>
    </source>
</evidence>
<sequence length="438" mass="48131">MTTPAEPKLLHVISPTWALRKMRDKARVELRRNDESSCWIRPQGDDRPTFSIGTTLVERHRLRPEFGHLATARLTFKRLRDKLEPCRASSSDKLKLSRAALCNLATFPGNSADLDASHRCGEPRCFAPGHIAWEDHTLNTNRDACFRNLRTTCLHSPSCIRGAVIKRVTVKGTSARPGRRRKGVPPPSAYGGDTPAPETPPPTSTKCSPTNDTPAALPTPPLTPPSTLANQLPSLAGSSRPAGSRGISSSPSSAARLPPASTSSSPSSSRTSRASSELSVVLDSEDEDAWEAFEGQEVEVEKARNEFEERMSYERRRSVEVLDLTGSDDEDVEVVRAEGGGNDAGALVASSAGRDGGRMEGQDEVQRRRKRLFDIVSAELATLERPQKRHRPALPTPLSLVLPAARILRHSQISRMFRAHRPLASWIQAIKSCWRWIK</sequence>
<organism evidence="3 5">
    <name type="scientific">Rhodotorula toruloides</name>
    <name type="common">Yeast</name>
    <name type="synonym">Rhodosporidium toruloides</name>
    <dbReference type="NCBI Taxonomy" id="5286"/>
    <lineage>
        <taxon>Eukaryota</taxon>
        <taxon>Fungi</taxon>
        <taxon>Dikarya</taxon>
        <taxon>Basidiomycota</taxon>
        <taxon>Pucciniomycotina</taxon>
        <taxon>Microbotryomycetes</taxon>
        <taxon>Sporidiobolales</taxon>
        <taxon>Sporidiobolaceae</taxon>
        <taxon>Rhodotorula</taxon>
    </lineage>
</organism>
<reference evidence="3 5" key="1">
    <citation type="submission" date="2015-07" db="EMBL/GenBank/DDBJ databases">
        <authorList>
            <person name="Cajimat M.N.B."/>
            <person name="Milazzo M.L."/>
            <person name="Fulhorst C.F."/>
        </authorList>
    </citation>
    <scope>NUCLEOTIDE SEQUENCE [LARGE SCALE GENOMIC DNA]</scope>
    <source>
        <strain evidence="3">Single colony</strain>
    </source>
</reference>
<dbReference type="GO" id="GO:0004519">
    <property type="term" value="F:endonuclease activity"/>
    <property type="evidence" value="ECO:0007669"/>
    <property type="project" value="InterPro"/>
</dbReference>
<dbReference type="SUPFAM" id="SSF54060">
    <property type="entry name" value="His-Me finger endonucleases"/>
    <property type="match status" value="1"/>
</dbReference>
<evidence type="ECO:0000259" key="2">
    <source>
        <dbReference type="Pfam" id="PF05551"/>
    </source>
</evidence>
<evidence type="ECO:0000256" key="1">
    <source>
        <dbReference type="SAM" id="MobiDB-lite"/>
    </source>
</evidence>
<dbReference type="Gene3D" id="3.90.75.10">
    <property type="entry name" value="Homing Intron 3 (I-ppo) Encoded Endonuclease, Chain A"/>
    <property type="match status" value="1"/>
</dbReference>